<dbReference type="AlphaFoldDB" id="A0A5C5Z2I7"/>
<accession>A0A5C5Z2I7</accession>
<dbReference type="CDD" id="cd02440">
    <property type="entry name" value="AdoMet_MTases"/>
    <property type="match status" value="1"/>
</dbReference>
<keyword evidence="1 4" id="KW-0489">Methyltransferase</keyword>
<evidence type="ECO:0000256" key="1">
    <source>
        <dbReference type="ARBA" id="ARBA00022603"/>
    </source>
</evidence>
<dbReference type="InterPro" id="IPR029063">
    <property type="entry name" value="SAM-dependent_MTases_sf"/>
</dbReference>
<evidence type="ECO:0000313" key="4">
    <source>
        <dbReference type="EMBL" id="TWT81157.1"/>
    </source>
</evidence>
<dbReference type="EC" id="2.1.1.222" evidence="4"/>
<dbReference type="GO" id="GO:0032259">
    <property type="term" value="P:methylation"/>
    <property type="evidence" value="ECO:0007669"/>
    <property type="project" value="UniProtKB-KW"/>
</dbReference>
<keyword evidence="3" id="KW-0949">S-adenosyl-L-methionine</keyword>
<protein>
    <submittedName>
        <fullName evidence="4">Ubiquinone biosynthesis O-methyltransferase</fullName>
        <ecNumber evidence="4">2.1.1.222</ecNumber>
    </submittedName>
</protein>
<evidence type="ECO:0000256" key="3">
    <source>
        <dbReference type="ARBA" id="ARBA00022691"/>
    </source>
</evidence>
<name>A0A5C5Z2I7_9BACT</name>
<dbReference type="PANTHER" id="PTHR43464">
    <property type="entry name" value="METHYLTRANSFERASE"/>
    <property type="match status" value="1"/>
</dbReference>
<comment type="caution">
    <text evidence="4">The sequence shown here is derived from an EMBL/GenBank/DDBJ whole genome shotgun (WGS) entry which is preliminary data.</text>
</comment>
<dbReference type="GO" id="GO:0102208">
    <property type="term" value="F:2-polyprenyl-6-hydroxyphenol methylase activity"/>
    <property type="evidence" value="ECO:0007669"/>
    <property type="project" value="UniProtKB-EC"/>
</dbReference>
<keyword evidence="2 4" id="KW-0808">Transferase</keyword>
<dbReference type="EMBL" id="SJPJ01000001">
    <property type="protein sequence ID" value="TWT81157.1"/>
    <property type="molecule type" value="Genomic_DNA"/>
</dbReference>
<proteinExistence type="predicted"/>
<organism evidence="4 5">
    <name type="scientific">Novipirellula herctigrandis</name>
    <dbReference type="NCBI Taxonomy" id="2527986"/>
    <lineage>
        <taxon>Bacteria</taxon>
        <taxon>Pseudomonadati</taxon>
        <taxon>Planctomycetota</taxon>
        <taxon>Planctomycetia</taxon>
        <taxon>Pirellulales</taxon>
        <taxon>Pirellulaceae</taxon>
        <taxon>Novipirellula</taxon>
    </lineage>
</organism>
<dbReference type="PANTHER" id="PTHR43464:SF19">
    <property type="entry name" value="UBIQUINONE BIOSYNTHESIS O-METHYLTRANSFERASE, MITOCHONDRIAL"/>
    <property type="match status" value="1"/>
</dbReference>
<keyword evidence="5" id="KW-1185">Reference proteome</keyword>
<dbReference type="Pfam" id="PF13489">
    <property type="entry name" value="Methyltransf_23"/>
    <property type="match status" value="1"/>
</dbReference>
<gene>
    <name evidence="4" type="primary">ubiG_2</name>
    <name evidence="4" type="ORF">CA13_26050</name>
</gene>
<reference evidence="4 5" key="1">
    <citation type="submission" date="2019-02" db="EMBL/GenBank/DDBJ databases">
        <title>Deep-cultivation of Planctomycetes and their phenomic and genomic characterization uncovers novel biology.</title>
        <authorList>
            <person name="Wiegand S."/>
            <person name="Jogler M."/>
            <person name="Boedeker C."/>
            <person name="Pinto D."/>
            <person name="Vollmers J."/>
            <person name="Rivas-Marin E."/>
            <person name="Kohn T."/>
            <person name="Peeters S.H."/>
            <person name="Heuer A."/>
            <person name="Rast P."/>
            <person name="Oberbeckmann S."/>
            <person name="Bunk B."/>
            <person name="Jeske O."/>
            <person name="Meyerdierks A."/>
            <person name="Storesund J.E."/>
            <person name="Kallscheuer N."/>
            <person name="Luecker S."/>
            <person name="Lage O.M."/>
            <person name="Pohl T."/>
            <person name="Merkel B.J."/>
            <person name="Hornburger P."/>
            <person name="Mueller R.-W."/>
            <person name="Bruemmer F."/>
            <person name="Labrenz M."/>
            <person name="Spormann A.M."/>
            <person name="Op Den Camp H."/>
            <person name="Overmann J."/>
            <person name="Amann R."/>
            <person name="Jetten M.S.M."/>
            <person name="Mascher T."/>
            <person name="Medema M.H."/>
            <person name="Devos D.P."/>
            <person name="Kaster A.-K."/>
            <person name="Ovreas L."/>
            <person name="Rohde M."/>
            <person name="Galperin M.Y."/>
            <person name="Jogler C."/>
        </authorList>
    </citation>
    <scope>NUCLEOTIDE SEQUENCE [LARGE SCALE GENOMIC DNA]</scope>
    <source>
        <strain evidence="4 5">CA13</strain>
    </source>
</reference>
<evidence type="ECO:0000256" key="2">
    <source>
        <dbReference type="ARBA" id="ARBA00022679"/>
    </source>
</evidence>
<keyword evidence="4" id="KW-0830">Ubiquinone</keyword>
<dbReference type="Gene3D" id="3.40.50.150">
    <property type="entry name" value="Vaccinia Virus protein VP39"/>
    <property type="match status" value="1"/>
</dbReference>
<sequence length="250" mass="28920">MSSEEQTSRIESQVAEFWDRESSSWGDKYGVKSSYFFRCQTIHKFFTEVADEGSRVLDYGCGAGDITFPLLQLGHQVVGVDIAEKMVEKSALRARQSGFEDTSEYLHINDDTMKHLRNREFDFVVCSSVIEYVLDDSALLDFFYSILRPGGRLIISVPDVKSLFCQLDRFLHRHSDFFGRIIPVEKLAYLDIQQRQYKIGNFVSQLSELGFEREKRKYNSITKQRGILMEKISNVPGLGMLCIMRFKKRS</sequence>
<dbReference type="SUPFAM" id="SSF53335">
    <property type="entry name" value="S-adenosyl-L-methionine-dependent methyltransferases"/>
    <property type="match status" value="1"/>
</dbReference>
<dbReference type="Proteomes" id="UP000315010">
    <property type="component" value="Unassembled WGS sequence"/>
</dbReference>
<evidence type="ECO:0000313" key="5">
    <source>
        <dbReference type="Proteomes" id="UP000315010"/>
    </source>
</evidence>